<feature type="region of interest" description="Disordered" evidence="1">
    <location>
        <begin position="128"/>
        <end position="180"/>
    </location>
</feature>
<evidence type="ECO:0000313" key="2">
    <source>
        <dbReference type="EMBL" id="TPG31746.1"/>
    </source>
</evidence>
<protein>
    <submittedName>
        <fullName evidence="2">Uncharacterized protein</fullName>
    </submittedName>
</protein>
<proteinExistence type="predicted"/>
<gene>
    <name evidence="2" type="ORF">EAH80_22765</name>
</gene>
<dbReference type="EMBL" id="RCZG01000011">
    <property type="protein sequence ID" value="TPG31746.1"/>
    <property type="molecule type" value="Genomic_DNA"/>
</dbReference>
<feature type="compositionally biased region" description="Basic and acidic residues" evidence="1">
    <location>
        <begin position="154"/>
        <end position="163"/>
    </location>
</feature>
<name>A0A502E5A8_9MYCO</name>
<sequence length="202" mass="20331">MFSPGMALPVGGEGVATVVWLAELPPLMVWLGPGESLPVVGALLAGASPEPVGATEVLGLTDGGDVVAGAGTAADVVGVAEVVLLPGAALSSSLLQPDIKAIATAADERVSAVVRTARVEFFTAPGCPGRYPGKLPPRPRHQHVSTDASPPSRSRREDDRRATVDAPKPLGGVSSEALDDGGVGHAAALAHRLQGESSVSLF</sequence>
<keyword evidence="3" id="KW-1185">Reference proteome</keyword>
<accession>A0A502E5A8</accession>
<evidence type="ECO:0000256" key="1">
    <source>
        <dbReference type="SAM" id="MobiDB-lite"/>
    </source>
</evidence>
<reference evidence="2 3" key="1">
    <citation type="journal article" date="2019" name="Environ. Microbiol.">
        <title>Species interactions and distinct microbial communities in high Arctic permafrost affected cryosols are associated with the CH4 and CO2 gas fluxes.</title>
        <authorList>
            <person name="Altshuler I."/>
            <person name="Hamel J."/>
            <person name="Turney S."/>
            <person name="Magnuson E."/>
            <person name="Levesque R."/>
            <person name="Greer C."/>
            <person name="Whyte L.G."/>
        </authorList>
    </citation>
    <scope>NUCLEOTIDE SEQUENCE [LARGE SCALE GENOMIC DNA]</scope>
    <source>
        <strain evidence="2 3">S5.20</strain>
    </source>
</reference>
<dbReference type="AlphaFoldDB" id="A0A502E5A8"/>
<dbReference type="Proteomes" id="UP000320095">
    <property type="component" value="Unassembled WGS sequence"/>
</dbReference>
<organism evidence="2 3">
    <name type="scientific">Mycolicibacterium hodleri</name>
    <dbReference type="NCBI Taxonomy" id="49897"/>
    <lineage>
        <taxon>Bacteria</taxon>
        <taxon>Bacillati</taxon>
        <taxon>Actinomycetota</taxon>
        <taxon>Actinomycetes</taxon>
        <taxon>Mycobacteriales</taxon>
        <taxon>Mycobacteriaceae</taxon>
        <taxon>Mycolicibacterium</taxon>
    </lineage>
</organism>
<comment type="caution">
    <text evidence="2">The sequence shown here is derived from an EMBL/GenBank/DDBJ whole genome shotgun (WGS) entry which is preliminary data.</text>
</comment>
<evidence type="ECO:0000313" key="3">
    <source>
        <dbReference type="Proteomes" id="UP000320095"/>
    </source>
</evidence>